<dbReference type="AlphaFoldDB" id="A0A0L0NPX7"/>
<keyword evidence="4 9" id="KW-0479">Metal-binding</keyword>
<dbReference type="Proteomes" id="UP000037122">
    <property type="component" value="Unassembled WGS sequence"/>
</dbReference>
<dbReference type="VEuPathDB" id="FungiDB:CJI96_0001944"/>
<comment type="function">
    <text evidence="9">Required for the first step of diphthamide biosynthesis, a post-translational modification of histidine which occurs in elongation factor 2. DPH1 and DPH2 transfer a 3-amino-3-carboxypropyl (ACP) group from S-adenosyl-L-methionine (SAM) to a histidine residue, the reaction is assisted by a reduction system comprising DPH3 and a NADH-dependent reductase. Facilitates the reduction of the catalytic iron-sulfur cluster found in the DPH1 subunit.</text>
</comment>
<evidence type="ECO:0000313" key="11">
    <source>
        <dbReference type="EMBL" id="KND96108.1"/>
    </source>
</evidence>
<dbReference type="InterPro" id="IPR042263">
    <property type="entry name" value="DPH1/DPH2_1"/>
</dbReference>
<dbReference type="GO" id="GO:0090560">
    <property type="term" value="F:2-(3-amino-3-carboxypropyl)histidine synthase activity"/>
    <property type="evidence" value="ECO:0007669"/>
    <property type="project" value="InterPro"/>
</dbReference>
<comment type="subcellular location">
    <subcellularLocation>
        <location evidence="9">Cytoplasm</location>
    </subcellularLocation>
</comment>
<reference evidence="12" key="1">
    <citation type="journal article" date="2015" name="BMC Genomics">
        <title>Draft genome of a commonly misdiagnosed multidrug resistant pathogen Candida auris.</title>
        <authorList>
            <person name="Chatterjee S."/>
            <person name="Alampalli S.V."/>
            <person name="Nageshan R.K."/>
            <person name="Chettiar S.T."/>
            <person name="Joshi S."/>
            <person name="Tatu U.S."/>
        </authorList>
    </citation>
    <scope>NUCLEOTIDE SEQUENCE [LARGE SCALE GENOMIC DNA]</scope>
    <source>
        <strain evidence="12">6684</strain>
    </source>
</reference>
<dbReference type="PANTHER" id="PTHR10762">
    <property type="entry name" value="DIPHTHAMIDE BIOSYNTHESIS PROTEIN"/>
    <property type="match status" value="1"/>
</dbReference>
<evidence type="ECO:0000256" key="6">
    <source>
        <dbReference type="ARBA" id="ARBA00023014"/>
    </source>
</evidence>
<dbReference type="Gene3D" id="3.40.50.11840">
    <property type="entry name" value="Diphthamide synthesis DPH1/DPH2 domain 1"/>
    <property type="match status" value="1"/>
</dbReference>
<comment type="caution">
    <text evidence="11">The sequence shown here is derived from an EMBL/GenBank/DDBJ whole genome shotgun (WGS) entry which is preliminary data.</text>
</comment>
<dbReference type="NCBIfam" id="TIGR00322">
    <property type="entry name" value="diphth2_R"/>
    <property type="match status" value="1"/>
</dbReference>
<dbReference type="FunFam" id="3.40.50.11860:FF:000001">
    <property type="entry name" value="2-(3-amino-3-carboxypropyl)histidine synthase subunit 2"/>
    <property type="match status" value="1"/>
</dbReference>
<evidence type="ECO:0000256" key="8">
    <source>
        <dbReference type="ARBA" id="ARBA00054092"/>
    </source>
</evidence>
<keyword evidence="6 9" id="KW-0411">Iron-sulfur</keyword>
<protein>
    <recommendedName>
        <fullName evidence="9">2-(3-amino-3-carboxypropyl)histidine synthase subunit 2</fullName>
    </recommendedName>
</protein>
<dbReference type="UniPathway" id="UPA00559"/>
<dbReference type="VEuPathDB" id="FungiDB:CJI97_003598"/>
<evidence type="ECO:0000256" key="9">
    <source>
        <dbReference type="RuleBase" id="RU364133"/>
    </source>
</evidence>
<feature type="compositionally biased region" description="Acidic residues" evidence="10">
    <location>
        <begin position="469"/>
        <end position="478"/>
    </location>
</feature>
<dbReference type="SFLD" id="SFLDF00408">
    <property type="entry name" value="Diphthamide_biosynthesis_famil"/>
    <property type="match status" value="1"/>
</dbReference>
<dbReference type="NCBIfam" id="TIGR00272">
    <property type="entry name" value="DPH2"/>
    <property type="match status" value="1"/>
</dbReference>
<dbReference type="VEuPathDB" id="FungiDB:CJJ09_000582"/>
<dbReference type="SFLD" id="SFLDS00032">
    <property type="entry name" value="Radical_SAM_3-amino-3-carboxyp"/>
    <property type="match status" value="1"/>
</dbReference>
<feature type="region of interest" description="Disordered" evidence="10">
    <location>
        <begin position="466"/>
        <end position="485"/>
    </location>
</feature>
<evidence type="ECO:0000256" key="1">
    <source>
        <dbReference type="ARBA" id="ARBA00001966"/>
    </source>
</evidence>
<evidence type="ECO:0000256" key="5">
    <source>
        <dbReference type="ARBA" id="ARBA00023004"/>
    </source>
</evidence>
<dbReference type="Gene3D" id="3.40.50.11860">
    <property type="entry name" value="Diphthamide synthesis DPH1/DPH2 domain 3"/>
    <property type="match status" value="1"/>
</dbReference>
<sequence>MPLADLIAPALSTAQDEETFSYAKVDVAEKKRLHLNLQPDEDYLGKIYEYYNLNEVAEFLRQKDEAGVSPRYKRVTLQFPDSLVCDAAAVTQQLQRVLGLTVATDESATNCDKGCQVSCCKTNTDKESNKEKEKENDTIFNSPQTLWVLADTSYSSCCVDEVAAEHVKADLLIHFGDACLNAVSKLPCAYVFGKPLVDIHKLVDQFKGRYPEKDAKVVLMGDAPHTYILHHLKESLLEYTNLVIGDVEALAAPILGYKPMPARATSLRALNRVYHGLDEDDLALANYDLFHITAPETPRLLQLTTKFLLVTLFDPLDNSVSQGPYPNLMRRYRYMHMARAAGTIGILVNTLSLSNTREVINGIAKKIKEAGKKHYIFVVGKPNVAKLANFEAIDLWCVLGCDHQGIIVDQNNEYFKAIVTPYELLLALSDELSWTGQWVTDFKSILSEIGNELDDEQDEAKKEFKEVVDGSDSDEDAPMFDPVTGKFTSNAKPLRRLQHLQITQEADPESQLPDSTALVQKLSLAIALRNTVSTSAAHLQNRAWTGLGSDFRNQEDDSESDFDESGAAVEEGALGIARGYDYDRTNKSQGSSFGA</sequence>
<dbReference type="PANTHER" id="PTHR10762:SF2">
    <property type="entry name" value="2-(3-AMINO-3-CARBOXYPROPYL)HISTIDINE SYNTHASE SUBUNIT 2"/>
    <property type="match status" value="1"/>
</dbReference>
<dbReference type="VEuPathDB" id="FungiDB:B9J08_003525"/>
<dbReference type="InterPro" id="IPR042265">
    <property type="entry name" value="DPH1/DPH2_3"/>
</dbReference>
<comment type="pathway">
    <text evidence="2 9">Protein modification; peptidyl-diphthamide biosynthesis.</text>
</comment>
<comment type="subunit">
    <text evidence="7">Component of the 2-(3-amino-3-carboxypropyl)histidine synthase complex composed of DPH1, DPH2, DPH3 and a NADH-dependent reductase, predominantly CBR1.</text>
</comment>
<dbReference type="InterPro" id="IPR016435">
    <property type="entry name" value="DPH1/DPH2"/>
</dbReference>
<keyword evidence="9" id="KW-0963">Cytoplasm</keyword>
<name>A0A0L0NPX7_CANAR</name>
<dbReference type="GO" id="GO:0017183">
    <property type="term" value="P:protein histidyl modification to diphthamide"/>
    <property type="evidence" value="ECO:0007669"/>
    <property type="project" value="UniProtKB-UniPathway"/>
</dbReference>
<dbReference type="InterPro" id="IPR010014">
    <property type="entry name" value="DHP2"/>
</dbReference>
<evidence type="ECO:0000256" key="3">
    <source>
        <dbReference type="ARBA" id="ARBA00006179"/>
    </source>
</evidence>
<dbReference type="GO" id="GO:0046872">
    <property type="term" value="F:metal ion binding"/>
    <property type="evidence" value="ECO:0007669"/>
    <property type="project" value="UniProtKB-KW"/>
</dbReference>
<evidence type="ECO:0000256" key="10">
    <source>
        <dbReference type="SAM" id="MobiDB-lite"/>
    </source>
</evidence>
<evidence type="ECO:0000313" key="12">
    <source>
        <dbReference type="Proteomes" id="UP000037122"/>
    </source>
</evidence>
<evidence type="ECO:0000256" key="7">
    <source>
        <dbReference type="ARBA" id="ARBA00034128"/>
    </source>
</evidence>
<comment type="similarity">
    <text evidence="3 9">Belongs to the DPH1/DPH2 family. DPH2 subfamily.</text>
</comment>
<evidence type="ECO:0000256" key="2">
    <source>
        <dbReference type="ARBA" id="ARBA00005156"/>
    </source>
</evidence>
<evidence type="ECO:0000256" key="4">
    <source>
        <dbReference type="ARBA" id="ARBA00022723"/>
    </source>
</evidence>
<dbReference type="GO" id="GO:0005737">
    <property type="term" value="C:cytoplasm"/>
    <property type="evidence" value="ECO:0007669"/>
    <property type="project" value="UniProtKB-SubCell"/>
</dbReference>
<dbReference type="VEuPathDB" id="FungiDB:QG37_07594"/>
<gene>
    <name evidence="11" type="ORF">QG37_07594</name>
</gene>
<comment type="function">
    <text evidence="8">Required for the first step of diphthamide biosynthesis, a post-translational modification of histidine which occurs in elongation factor 2. DPH1 and DPH2 transfer a 3-amino-3-carboxypropyl (ACP) group from S-adenosyl-L-methionine (SAM) to a histidine residue, the reaction is assisted by a reduction system comprising DPH3 and a NADH-dependent reductase, predominantly CBR1. Facilitates the reduction of the catalytic iron-sulfur cluster found in the DPH1 subunit.</text>
</comment>
<dbReference type="EMBL" id="LGST01000059">
    <property type="protein sequence ID" value="KND96108.1"/>
    <property type="molecule type" value="Genomic_DNA"/>
</dbReference>
<keyword evidence="5 9" id="KW-0408">Iron</keyword>
<dbReference type="VEuPathDB" id="FungiDB:CJJ07_001679"/>
<organism evidence="11 12">
    <name type="scientific">Candidozyma auris</name>
    <name type="common">Yeast</name>
    <name type="synonym">Candida auris</name>
    <dbReference type="NCBI Taxonomy" id="498019"/>
    <lineage>
        <taxon>Eukaryota</taxon>
        <taxon>Fungi</taxon>
        <taxon>Dikarya</taxon>
        <taxon>Ascomycota</taxon>
        <taxon>Saccharomycotina</taxon>
        <taxon>Pichiomycetes</taxon>
        <taxon>Metschnikowiaceae</taxon>
        <taxon>Candidozyma</taxon>
    </lineage>
</organism>
<comment type="cofactor">
    <cofactor evidence="1">
        <name>[4Fe-4S] cluster</name>
        <dbReference type="ChEBI" id="CHEBI:49883"/>
    </cofactor>
</comment>
<feature type="region of interest" description="Disordered" evidence="10">
    <location>
        <begin position="548"/>
        <end position="569"/>
    </location>
</feature>
<dbReference type="SFLD" id="SFLDG01121">
    <property type="entry name" value="Diphthamide_biosynthesis"/>
    <property type="match status" value="1"/>
</dbReference>
<proteinExistence type="inferred from homology"/>
<accession>A0A0L0NPX7</accession>
<dbReference type="Pfam" id="PF01866">
    <property type="entry name" value="Diphthamide_syn"/>
    <property type="match status" value="1"/>
</dbReference>
<dbReference type="GO" id="GO:0051536">
    <property type="term" value="F:iron-sulfur cluster binding"/>
    <property type="evidence" value="ECO:0007669"/>
    <property type="project" value="UniProtKB-KW"/>
</dbReference>